<proteinExistence type="predicted"/>
<name>A0A452TUB0_URSMA</name>
<dbReference type="Ensembl" id="ENSUMAT00000014104.1">
    <property type="protein sequence ID" value="ENSUMAP00000011862.1"/>
    <property type="gene ID" value="ENSUMAG00000008877.1"/>
</dbReference>
<dbReference type="AlphaFoldDB" id="A0A452TUB0"/>
<evidence type="ECO:0000313" key="2">
    <source>
        <dbReference type="Ensembl" id="ENSUMAP00000011862"/>
    </source>
</evidence>
<keyword evidence="1" id="KW-1133">Transmembrane helix</keyword>
<evidence type="ECO:0000256" key="1">
    <source>
        <dbReference type="SAM" id="Phobius"/>
    </source>
</evidence>
<accession>A0A452TUB0</accession>
<keyword evidence="1" id="KW-0472">Membrane</keyword>
<keyword evidence="1" id="KW-0812">Transmembrane</keyword>
<feature type="transmembrane region" description="Helical" evidence="1">
    <location>
        <begin position="40"/>
        <end position="61"/>
    </location>
</feature>
<reference evidence="2" key="1">
    <citation type="submission" date="2019-03" db="UniProtKB">
        <authorList>
            <consortium name="Ensembl"/>
        </authorList>
    </citation>
    <scope>IDENTIFICATION</scope>
</reference>
<organism evidence="2">
    <name type="scientific">Ursus maritimus</name>
    <name type="common">Polar bear</name>
    <name type="synonym">Thalarctos maritimus</name>
    <dbReference type="NCBI Taxonomy" id="29073"/>
    <lineage>
        <taxon>Eukaryota</taxon>
        <taxon>Metazoa</taxon>
        <taxon>Chordata</taxon>
        <taxon>Craniata</taxon>
        <taxon>Vertebrata</taxon>
        <taxon>Euteleostomi</taxon>
        <taxon>Mammalia</taxon>
        <taxon>Eutheria</taxon>
        <taxon>Laurasiatheria</taxon>
        <taxon>Carnivora</taxon>
        <taxon>Caniformia</taxon>
        <taxon>Ursidae</taxon>
        <taxon>Ursus</taxon>
    </lineage>
</organism>
<sequence>PRSCSVWHARGQPSRKNLELAPEMLLQEGMIPLKVRLPTGFIFSISCVYLMVWVAFLYGCWC</sequence>
<protein>
    <submittedName>
        <fullName evidence="2">Uncharacterized protein</fullName>
    </submittedName>
</protein>